<evidence type="ECO:0000313" key="2">
    <source>
        <dbReference type="EMBL" id="CAA9339997.1"/>
    </source>
</evidence>
<reference evidence="2" key="1">
    <citation type="submission" date="2020-02" db="EMBL/GenBank/DDBJ databases">
        <authorList>
            <person name="Meier V. D."/>
        </authorList>
    </citation>
    <scope>NUCLEOTIDE SEQUENCE</scope>
    <source>
        <strain evidence="2">AVDCRST_MAG07</strain>
    </source>
</reference>
<name>A0A6J4LS21_9ACTN</name>
<organism evidence="2">
    <name type="scientific">uncultured Frankineae bacterium</name>
    <dbReference type="NCBI Taxonomy" id="437475"/>
    <lineage>
        <taxon>Bacteria</taxon>
        <taxon>Bacillati</taxon>
        <taxon>Actinomycetota</taxon>
        <taxon>Actinomycetes</taxon>
        <taxon>Frankiales</taxon>
        <taxon>environmental samples</taxon>
    </lineage>
</organism>
<feature type="region of interest" description="Disordered" evidence="1">
    <location>
        <begin position="257"/>
        <end position="278"/>
    </location>
</feature>
<protein>
    <submittedName>
        <fullName evidence="2">Uncharacterized protein</fullName>
    </submittedName>
</protein>
<gene>
    <name evidence="2" type="ORF">AVDCRST_MAG07-2313</name>
</gene>
<dbReference type="AlphaFoldDB" id="A0A6J4LS21"/>
<accession>A0A6J4LS21</accession>
<evidence type="ECO:0000256" key="1">
    <source>
        <dbReference type="SAM" id="MobiDB-lite"/>
    </source>
</evidence>
<sequence>MPAPSLLQLRRLGLAVSVLHDVDLEPVDAGVELTGPPAVRVRWDELRAALAGEEPESAAGRARVAAWVLARRWAADAGRDAVEVGLRPVGLPVGHPVHLGPPWVEERVLGGALELGLGAVGVDPADRGRVVPLPPPALDALGIDRRAAWGRLRAGLEELGRRAAAHVRADPRGQLRPVGDADAVTLLGARTLRAALVRDAGGLVGAAVPTRRLGWTRLTLVDPAFAPAVAAATPAADRGFPRPLLLTADELTLVPAGGNPSRLVLSDDDARQGGTTCG</sequence>
<proteinExistence type="predicted"/>
<dbReference type="EMBL" id="CADCUB010000113">
    <property type="protein sequence ID" value="CAA9339997.1"/>
    <property type="molecule type" value="Genomic_DNA"/>
</dbReference>